<proteinExistence type="predicted"/>
<dbReference type="RefSeq" id="WP_065483085.1">
    <property type="nucleotide sequence ID" value="NZ_MBEE01000220.1"/>
</dbReference>
<dbReference type="EMBL" id="MBEE01000220">
    <property type="protein sequence ID" value="OCB46284.1"/>
    <property type="molecule type" value="Genomic_DNA"/>
</dbReference>
<dbReference type="Pfam" id="PF09844">
    <property type="entry name" value="DUF2071"/>
    <property type="match status" value="1"/>
</dbReference>
<dbReference type="PANTHER" id="PTHR39186">
    <property type="entry name" value="DUF2071 FAMILY PROTEIN"/>
    <property type="match status" value="1"/>
</dbReference>
<accession>A0A1B9CUY1</accession>
<evidence type="ECO:0008006" key="3">
    <source>
        <dbReference type="Google" id="ProtNLM"/>
    </source>
</evidence>
<dbReference type="PANTHER" id="PTHR39186:SF1">
    <property type="entry name" value="DUF2071 DOMAIN-CONTAINING PROTEIN"/>
    <property type="match status" value="1"/>
</dbReference>
<gene>
    <name evidence="1" type="ORF">A5677_03740</name>
</gene>
<evidence type="ECO:0000313" key="1">
    <source>
        <dbReference type="EMBL" id="OCB46284.1"/>
    </source>
</evidence>
<protein>
    <recommendedName>
        <fullName evidence="3">DUF2071 domain-containing protein</fullName>
    </recommendedName>
</protein>
<name>A0A1B9CUY1_MYCMA</name>
<reference evidence="1 2" key="1">
    <citation type="submission" date="2016-06" db="EMBL/GenBank/DDBJ databases">
        <authorList>
            <person name="Kjaerup R.B."/>
            <person name="Dalgaard T.S."/>
            <person name="Juul-Madsen H.R."/>
        </authorList>
    </citation>
    <scope>NUCLEOTIDE SEQUENCE [LARGE SCALE GENOMIC DNA]</scope>
    <source>
        <strain evidence="1 2">E3012</strain>
    </source>
</reference>
<dbReference type="OrthoDB" id="150993at2"/>
<dbReference type="InterPro" id="IPR018644">
    <property type="entry name" value="DUF2071"/>
</dbReference>
<dbReference type="AlphaFoldDB" id="A0A1B9CUY1"/>
<sequence>MTATPEPPFAGPGGCEGLAGYPVTPPRLRGPVTFDQRWRDLTFLHWPVRPDTVETMYPPGTRPDVFADGMTYVGLVPFSMDSTKVGSSLRLPYFGSFPETNVRLYSVDDSGRHGVLFRSLETARLAVVPVVRAGLGVPYTWARMRAARHGDRVAYASVRRWPHRGLRCRVDVVVGAPVEPTPLEVWLTARWGAHTRKAGRTWWIPNEHETWPLRTADIVELDDELVAAASVRPAGERLRALFSPGVRTRFGRPSRVA</sequence>
<dbReference type="Proteomes" id="UP000092683">
    <property type="component" value="Unassembled WGS sequence"/>
</dbReference>
<dbReference type="SUPFAM" id="SSF160104">
    <property type="entry name" value="Acetoacetate decarboxylase-like"/>
    <property type="match status" value="1"/>
</dbReference>
<evidence type="ECO:0000313" key="2">
    <source>
        <dbReference type="Proteomes" id="UP000092683"/>
    </source>
</evidence>
<dbReference type="InterPro" id="IPR023375">
    <property type="entry name" value="ADC_dom_sf"/>
</dbReference>
<comment type="caution">
    <text evidence="1">The sequence shown here is derived from an EMBL/GenBank/DDBJ whole genome shotgun (WGS) entry which is preliminary data.</text>
</comment>
<organism evidence="1 2">
    <name type="scientific">Mycobacterium malmoense</name>
    <dbReference type="NCBI Taxonomy" id="1780"/>
    <lineage>
        <taxon>Bacteria</taxon>
        <taxon>Bacillati</taxon>
        <taxon>Actinomycetota</taxon>
        <taxon>Actinomycetes</taxon>
        <taxon>Mycobacteriales</taxon>
        <taxon>Mycobacteriaceae</taxon>
        <taxon>Mycobacterium</taxon>
    </lineage>
</organism>